<dbReference type="AlphaFoldDB" id="A0A8B8F818"/>
<dbReference type="InterPro" id="IPR035969">
    <property type="entry name" value="Rab-GAP_TBC_sf"/>
</dbReference>
<dbReference type="PROSITE" id="PS50086">
    <property type="entry name" value="TBC_RABGAP"/>
    <property type="match status" value="1"/>
</dbReference>
<dbReference type="SUPFAM" id="SSF47923">
    <property type="entry name" value="Ypt/Rab-GAP domain of gyp1p"/>
    <property type="match status" value="2"/>
</dbReference>
<dbReference type="PANTHER" id="PTHR47219:SF15">
    <property type="entry name" value="TBC1 DOMAIN FAMILY MEMBER 12 ISOFORM X1"/>
    <property type="match status" value="1"/>
</dbReference>
<dbReference type="SMART" id="SM00164">
    <property type="entry name" value="TBC"/>
    <property type="match status" value="1"/>
</dbReference>
<dbReference type="OrthoDB" id="294251at2759"/>
<dbReference type="Gene3D" id="1.10.8.270">
    <property type="entry name" value="putative rabgap domain of human tbc1 domain family member 14 like domains"/>
    <property type="match status" value="1"/>
</dbReference>
<keyword evidence="3" id="KW-1185">Reference proteome</keyword>
<dbReference type="GO" id="GO:0016192">
    <property type="term" value="P:vesicle-mediated transport"/>
    <property type="evidence" value="ECO:0007669"/>
    <property type="project" value="UniProtKB-ARBA"/>
</dbReference>
<accession>A0A8B8F818</accession>
<sequence>MNDSGPINPLDNGCLSYYFDDLSISDQETVAEDVTYTIDSDDSSCSRTACSSIFGSGPDELESEAALHSSCSGSISKSNECLIDIDSSIDSTSLNIGKRTEDCLVSISGTLKSNQKKNYVGVKSFDCTSNTTVDNKEKVAGSTALILNCRPVEIPAKSISEQLEHERLYEEILQNVKKKKSEEAKKQKENLKQKLKNEQRLTYITQIWTQEIIPNWNQMSQTKRCHNLWWNGLPSSVRGKVWCLAIGNDLIINEELYKSCVTNSLSKFNDSEGSMHCLEYIHLDITRTFPHLGIFQQNGPYFEVLKRILSAYVSLRPDIGYVQGMCFIAAILLLNMEEVDAFICLVNLMESPCLNAFYTVNQHLMMSYFSTYNDLLKFNLKKLNNHFNQIGLTSEMYLVDWIYSVFAKSMNLELSSIIWDNFVKDKDQFLFRAALGILRSNESLLMEMDSIACAQYLTKLPESFTSSALLKSTASIRMSIGKQSFSNLLIYHQEKYAQNS</sequence>
<dbReference type="FunFam" id="1.10.8.270:FF:000008">
    <property type="entry name" value="Putative TBC1 domain family member 14"/>
    <property type="match status" value="1"/>
</dbReference>
<dbReference type="Gene3D" id="1.10.10.750">
    <property type="entry name" value="Ypt/Rab-GAP domain of gyp1p, domain 1"/>
    <property type="match status" value="1"/>
</dbReference>
<dbReference type="InterPro" id="IPR050302">
    <property type="entry name" value="Rab_GAP_TBC_domain"/>
</dbReference>
<evidence type="ECO:0000313" key="4">
    <source>
        <dbReference type="RefSeq" id="XP_025406903.1"/>
    </source>
</evidence>
<feature type="domain" description="Rab-GAP TBC" evidence="2">
    <location>
        <begin position="232"/>
        <end position="426"/>
    </location>
</feature>
<dbReference type="InterPro" id="IPR000195">
    <property type="entry name" value="Rab-GAP-TBC_dom"/>
</dbReference>
<dbReference type="Gene3D" id="1.10.472.80">
    <property type="entry name" value="Ypt/Rab-GAP domain of gyp1p, domain 3"/>
    <property type="match status" value="1"/>
</dbReference>
<dbReference type="Proteomes" id="UP000694846">
    <property type="component" value="Unplaced"/>
</dbReference>
<evidence type="ECO:0000259" key="2">
    <source>
        <dbReference type="PROSITE" id="PS50086"/>
    </source>
</evidence>
<dbReference type="GO" id="GO:0031267">
    <property type="term" value="F:small GTPase binding"/>
    <property type="evidence" value="ECO:0007669"/>
    <property type="project" value="TreeGrafter"/>
</dbReference>
<dbReference type="GO" id="GO:0031410">
    <property type="term" value="C:cytoplasmic vesicle"/>
    <property type="evidence" value="ECO:0007669"/>
    <property type="project" value="UniProtKB-ARBA"/>
</dbReference>
<dbReference type="PANTHER" id="PTHR47219">
    <property type="entry name" value="RAB GTPASE-ACTIVATING PROTEIN 1-LIKE"/>
    <property type="match status" value="1"/>
</dbReference>
<dbReference type="GeneID" id="112680889"/>
<feature type="coiled-coil region" evidence="1">
    <location>
        <begin position="169"/>
        <end position="201"/>
    </location>
</feature>
<organism evidence="3 4">
    <name type="scientific">Sipha flava</name>
    <name type="common">yellow sugarcane aphid</name>
    <dbReference type="NCBI Taxonomy" id="143950"/>
    <lineage>
        <taxon>Eukaryota</taxon>
        <taxon>Metazoa</taxon>
        <taxon>Ecdysozoa</taxon>
        <taxon>Arthropoda</taxon>
        <taxon>Hexapoda</taxon>
        <taxon>Insecta</taxon>
        <taxon>Pterygota</taxon>
        <taxon>Neoptera</taxon>
        <taxon>Paraneoptera</taxon>
        <taxon>Hemiptera</taxon>
        <taxon>Sternorrhyncha</taxon>
        <taxon>Aphidomorpha</taxon>
        <taxon>Aphidoidea</taxon>
        <taxon>Aphididae</taxon>
        <taxon>Sipha</taxon>
    </lineage>
</organism>
<dbReference type="RefSeq" id="XP_025406903.1">
    <property type="nucleotide sequence ID" value="XM_025551118.1"/>
</dbReference>
<name>A0A8B8F818_9HEMI</name>
<reference evidence="4" key="1">
    <citation type="submission" date="2025-08" db="UniProtKB">
        <authorList>
            <consortium name="RefSeq"/>
        </authorList>
    </citation>
    <scope>IDENTIFICATION</scope>
    <source>
        <tissue evidence="4">Whole body</tissue>
    </source>
</reference>
<dbReference type="GO" id="GO:0005096">
    <property type="term" value="F:GTPase activator activity"/>
    <property type="evidence" value="ECO:0007669"/>
    <property type="project" value="TreeGrafter"/>
</dbReference>
<dbReference type="FunFam" id="1.10.472.80:FF:000006">
    <property type="entry name" value="TBC1 domain family member 14"/>
    <property type="match status" value="1"/>
</dbReference>
<dbReference type="Pfam" id="PF00566">
    <property type="entry name" value="RabGAP-TBC"/>
    <property type="match status" value="1"/>
</dbReference>
<dbReference type="GO" id="GO:0005773">
    <property type="term" value="C:vacuole"/>
    <property type="evidence" value="ECO:0007669"/>
    <property type="project" value="UniProtKB-ARBA"/>
</dbReference>
<evidence type="ECO:0000256" key="1">
    <source>
        <dbReference type="SAM" id="Coils"/>
    </source>
</evidence>
<evidence type="ECO:0000313" key="3">
    <source>
        <dbReference type="Proteomes" id="UP000694846"/>
    </source>
</evidence>
<keyword evidence="1" id="KW-0175">Coiled coil</keyword>
<proteinExistence type="predicted"/>
<protein>
    <submittedName>
        <fullName evidence="4">TBC1 domain family member 12-like isoform X1</fullName>
    </submittedName>
</protein>
<gene>
    <name evidence="4" type="primary">LOC112680889</name>
</gene>